<organism evidence="4 5">
    <name type="scientific">Niveibacterium umoris</name>
    <dbReference type="NCBI Taxonomy" id="1193620"/>
    <lineage>
        <taxon>Bacteria</taxon>
        <taxon>Pseudomonadati</taxon>
        <taxon>Pseudomonadota</taxon>
        <taxon>Betaproteobacteria</taxon>
        <taxon>Rhodocyclales</taxon>
        <taxon>Rhodocyclaceae</taxon>
        <taxon>Niveibacterium</taxon>
    </lineage>
</organism>
<name>A0A840BJR3_9RHOO</name>
<feature type="domain" description="Solute-binding protein family 3/N-terminal" evidence="3">
    <location>
        <begin position="38"/>
        <end position="251"/>
    </location>
</feature>
<dbReference type="EMBL" id="JACIET010000001">
    <property type="protein sequence ID" value="MBB4012644.1"/>
    <property type="molecule type" value="Genomic_DNA"/>
</dbReference>
<evidence type="ECO:0000313" key="5">
    <source>
        <dbReference type="Proteomes" id="UP000561045"/>
    </source>
</evidence>
<protein>
    <submittedName>
        <fullName evidence="4">Polar amino acid transport system substrate-binding protein</fullName>
    </submittedName>
</protein>
<feature type="signal peptide" evidence="2">
    <location>
        <begin position="1"/>
        <end position="23"/>
    </location>
</feature>
<keyword evidence="5" id="KW-1185">Reference proteome</keyword>
<dbReference type="InterPro" id="IPR001638">
    <property type="entry name" value="Solute-binding_3/MltF_N"/>
</dbReference>
<evidence type="ECO:0000256" key="2">
    <source>
        <dbReference type="SAM" id="SignalP"/>
    </source>
</evidence>
<keyword evidence="1 2" id="KW-0732">Signal</keyword>
<evidence type="ECO:0000313" key="4">
    <source>
        <dbReference type="EMBL" id="MBB4012644.1"/>
    </source>
</evidence>
<accession>A0A840BJR3</accession>
<evidence type="ECO:0000259" key="3">
    <source>
        <dbReference type="Pfam" id="PF00497"/>
    </source>
</evidence>
<sequence>MFLLLLRRAIAAVACIWCSMALAAADSPTTKVYGVEIPPLIMNTPYGSTGIIVDVVKTAFKRANLNVEIEVVPWARGFAFVKEGEGDALIPTIRSAEREALFDFPDEPVFRSEMSFFRSAQAPIAWTGKLAELQGRSFVKLRAALFAPEFDQAVRDGRIKCEETNSFSSAIRMVDANRVELAAVPKLTGLQIIASEGLQGKVVALEPAAFTQPFFLAFARRPALGGVRKLIDAKLAEMWRDGTITAIVDDYRRRNWIPPAR</sequence>
<dbReference type="PANTHER" id="PTHR35936:SF25">
    <property type="entry name" value="ABC TRANSPORTER SUBSTRATE-BINDING PROTEIN"/>
    <property type="match status" value="1"/>
</dbReference>
<proteinExistence type="predicted"/>
<comment type="caution">
    <text evidence="4">The sequence shown here is derived from an EMBL/GenBank/DDBJ whole genome shotgun (WGS) entry which is preliminary data.</text>
</comment>
<dbReference type="RefSeq" id="WP_183634431.1">
    <property type="nucleotide sequence ID" value="NZ_BAABLE010000011.1"/>
</dbReference>
<dbReference type="Pfam" id="PF00497">
    <property type="entry name" value="SBP_bac_3"/>
    <property type="match status" value="1"/>
</dbReference>
<dbReference type="AlphaFoldDB" id="A0A840BJR3"/>
<reference evidence="4 5" key="1">
    <citation type="submission" date="2020-08" db="EMBL/GenBank/DDBJ databases">
        <title>Genomic Encyclopedia of Type Strains, Phase IV (KMG-IV): sequencing the most valuable type-strain genomes for metagenomic binning, comparative biology and taxonomic classification.</title>
        <authorList>
            <person name="Goeker M."/>
        </authorList>
    </citation>
    <scope>NUCLEOTIDE SEQUENCE [LARGE SCALE GENOMIC DNA]</scope>
    <source>
        <strain evidence="4 5">DSM 106739</strain>
    </source>
</reference>
<dbReference type="SUPFAM" id="SSF53850">
    <property type="entry name" value="Periplasmic binding protein-like II"/>
    <property type="match status" value="1"/>
</dbReference>
<gene>
    <name evidence="4" type="ORF">GGR36_001952</name>
</gene>
<feature type="chain" id="PRO_5032610110" evidence="2">
    <location>
        <begin position="24"/>
        <end position="261"/>
    </location>
</feature>
<dbReference type="Gene3D" id="3.40.190.10">
    <property type="entry name" value="Periplasmic binding protein-like II"/>
    <property type="match status" value="2"/>
</dbReference>
<evidence type="ECO:0000256" key="1">
    <source>
        <dbReference type="ARBA" id="ARBA00022729"/>
    </source>
</evidence>
<dbReference type="PANTHER" id="PTHR35936">
    <property type="entry name" value="MEMBRANE-BOUND LYTIC MUREIN TRANSGLYCOSYLASE F"/>
    <property type="match status" value="1"/>
</dbReference>
<dbReference type="Proteomes" id="UP000561045">
    <property type="component" value="Unassembled WGS sequence"/>
</dbReference>